<evidence type="ECO:0000313" key="2">
    <source>
        <dbReference type="Proteomes" id="UP000628669"/>
    </source>
</evidence>
<gene>
    <name evidence="1" type="ORF">JHL15_14475</name>
</gene>
<dbReference type="InterPro" id="IPR005901">
    <property type="entry name" value="GLPGLI"/>
</dbReference>
<dbReference type="EMBL" id="JAENHK010000010">
    <property type="protein sequence ID" value="MBK1896971.1"/>
    <property type="molecule type" value="Genomic_DNA"/>
</dbReference>
<organism evidence="1 2">
    <name type="scientific">Chryseobacterium paridis</name>
    <dbReference type="NCBI Taxonomy" id="2800328"/>
    <lineage>
        <taxon>Bacteria</taxon>
        <taxon>Pseudomonadati</taxon>
        <taxon>Bacteroidota</taxon>
        <taxon>Flavobacteriia</taxon>
        <taxon>Flavobacteriales</taxon>
        <taxon>Weeksellaceae</taxon>
        <taxon>Chryseobacterium group</taxon>
        <taxon>Chryseobacterium</taxon>
    </lineage>
</organism>
<sequence>MKKLFSITIIFLFSLLYSQNKNLKIFKSHIQIIYNMDFKADSTLSNKSDDILTLYIGDNKSIFQNDKKYKIDSIIDSQPYFQMSSRPMFKVSHVVKKEFNQPDLIYSDKIDNVNFGYKEKNPPMQWKLINEKKNILTYECYKAETTFRGRNFIAWYTKDIPISDGPYKFAGLPGLILEVYDDNDNFHYKLLAITKKQQDILYDENINFIERNKMIEARMNIIKKYTKGEIKINPLEKK</sequence>
<protein>
    <submittedName>
        <fullName evidence="1">GLPGLI family protein</fullName>
    </submittedName>
</protein>
<evidence type="ECO:0000313" key="1">
    <source>
        <dbReference type="EMBL" id="MBK1896971.1"/>
    </source>
</evidence>
<name>A0ABS1FWZ2_9FLAO</name>
<reference evidence="2" key="1">
    <citation type="submission" date="2021-01" db="EMBL/GenBank/DDBJ databases">
        <title>Genome public.</title>
        <authorList>
            <person name="Liu C."/>
            <person name="Sun Q."/>
        </authorList>
    </citation>
    <scope>NUCLEOTIDE SEQUENCE [LARGE SCALE GENOMIC DNA]</scope>
    <source>
        <strain evidence="2">YIM B02567</strain>
    </source>
</reference>
<proteinExistence type="predicted"/>
<dbReference type="NCBIfam" id="TIGR01200">
    <property type="entry name" value="GLPGLI"/>
    <property type="match status" value="1"/>
</dbReference>
<dbReference type="Proteomes" id="UP000628669">
    <property type="component" value="Unassembled WGS sequence"/>
</dbReference>
<keyword evidence="2" id="KW-1185">Reference proteome</keyword>
<accession>A0ABS1FWZ2</accession>
<comment type="caution">
    <text evidence="1">The sequence shown here is derived from an EMBL/GenBank/DDBJ whole genome shotgun (WGS) entry which is preliminary data.</text>
</comment>
<dbReference type="Pfam" id="PF09697">
    <property type="entry name" value="Porph_ging"/>
    <property type="match status" value="1"/>
</dbReference>
<dbReference type="RefSeq" id="WP_200246850.1">
    <property type="nucleotide sequence ID" value="NZ_JAENHK010000010.1"/>
</dbReference>